<dbReference type="RefSeq" id="WP_322475009.1">
    <property type="nucleotide sequence ID" value="NZ_JBHRZG010000015.1"/>
</dbReference>
<sequence length="65" mass="7398">MPHDEPMSFAEAIRRDVIENGAEGLNPGDRERILAEEEARKAAHRQELENMVDASLERARQRGDL</sequence>
<name>A0ABV7Z9X9_9DEIO</name>
<evidence type="ECO:0000313" key="1">
    <source>
        <dbReference type="EMBL" id="MFC3833853.1"/>
    </source>
</evidence>
<evidence type="ECO:0000313" key="2">
    <source>
        <dbReference type="Proteomes" id="UP001595803"/>
    </source>
</evidence>
<accession>A0ABV7Z9X9</accession>
<dbReference type="Proteomes" id="UP001595803">
    <property type="component" value="Unassembled WGS sequence"/>
</dbReference>
<keyword evidence="2" id="KW-1185">Reference proteome</keyword>
<proteinExistence type="predicted"/>
<reference evidence="2" key="1">
    <citation type="journal article" date="2019" name="Int. J. Syst. Evol. Microbiol.">
        <title>The Global Catalogue of Microorganisms (GCM) 10K type strain sequencing project: providing services to taxonomists for standard genome sequencing and annotation.</title>
        <authorList>
            <consortium name="The Broad Institute Genomics Platform"/>
            <consortium name="The Broad Institute Genome Sequencing Center for Infectious Disease"/>
            <person name="Wu L."/>
            <person name="Ma J."/>
        </authorList>
    </citation>
    <scope>NUCLEOTIDE SEQUENCE [LARGE SCALE GENOMIC DNA]</scope>
    <source>
        <strain evidence="2">CCTCC AB 2017081</strain>
    </source>
</reference>
<comment type="caution">
    <text evidence="1">The sequence shown here is derived from an EMBL/GenBank/DDBJ whole genome shotgun (WGS) entry which is preliminary data.</text>
</comment>
<gene>
    <name evidence="1" type="ORF">ACFOSB_13375</name>
</gene>
<organism evidence="1 2">
    <name type="scientific">Deinococcus rufus</name>
    <dbReference type="NCBI Taxonomy" id="2136097"/>
    <lineage>
        <taxon>Bacteria</taxon>
        <taxon>Thermotogati</taxon>
        <taxon>Deinococcota</taxon>
        <taxon>Deinococci</taxon>
        <taxon>Deinococcales</taxon>
        <taxon>Deinococcaceae</taxon>
        <taxon>Deinococcus</taxon>
    </lineage>
</organism>
<protein>
    <submittedName>
        <fullName evidence="1">Uncharacterized protein</fullName>
    </submittedName>
</protein>
<dbReference type="EMBL" id="JBHRZG010000015">
    <property type="protein sequence ID" value="MFC3833853.1"/>
    <property type="molecule type" value="Genomic_DNA"/>
</dbReference>